<keyword evidence="3" id="KW-1185">Reference proteome</keyword>
<feature type="compositionally biased region" description="Basic residues" evidence="1">
    <location>
        <begin position="1"/>
        <end position="14"/>
    </location>
</feature>
<dbReference type="AlphaFoldDB" id="A0A1J6IN07"/>
<organism evidence="2 3">
    <name type="scientific">Nicotiana attenuata</name>
    <name type="common">Coyote tobacco</name>
    <dbReference type="NCBI Taxonomy" id="49451"/>
    <lineage>
        <taxon>Eukaryota</taxon>
        <taxon>Viridiplantae</taxon>
        <taxon>Streptophyta</taxon>
        <taxon>Embryophyta</taxon>
        <taxon>Tracheophyta</taxon>
        <taxon>Spermatophyta</taxon>
        <taxon>Magnoliopsida</taxon>
        <taxon>eudicotyledons</taxon>
        <taxon>Gunneridae</taxon>
        <taxon>Pentapetalae</taxon>
        <taxon>asterids</taxon>
        <taxon>lamiids</taxon>
        <taxon>Solanales</taxon>
        <taxon>Solanaceae</taxon>
        <taxon>Nicotianoideae</taxon>
        <taxon>Nicotianeae</taxon>
        <taxon>Nicotiana</taxon>
    </lineage>
</organism>
<evidence type="ECO:0000313" key="3">
    <source>
        <dbReference type="Proteomes" id="UP000187609"/>
    </source>
</evidence>
<feature type="region of interest" description="Disordered" evidence="1">
    <location>
        <begin position="1"/>
        <end position="41"/>
    </location>
</feature>
<dbReference type="Proteomes" id="UP000187609">
    <property type="component" value="Unassembled WGS sequence"/>
</dbReference>
<comment type="caution">
    <text evidence="2">The sequence shown here is derived from an EMBL/GenBank/DDBJ whole genome shotgun (WGS) entry which is preliminary data.</text>
</comment>
<protein>
    <submittedName>
        <fullName evidence="2">Uncharacterized protein</fullName>
    </submittedName>
</protein>
<gene>
    <name evidence="2" type="ORF">A4A49_53753</name>
</gene>
<evidence type="ECO:0000313" key="2">
    <source>
        <dbReference type="EMBL" id="OIT06557.1"/>
    </source>
</evidence>
<dbReference type="EMBL" id="MJEQ01037184">
    <property type="protein sequence ID" value="OIT06557.1"/>
    <property type="molecule type" value="Genomic_DNA"/>
</dbReference>
<dbReference type="Gramene" id="OIT06557">
    <property type="protein sequence ID" value="OIT06557"/>
    <property type="gene ID" value="A4A49_53753"/>
</dbReference>
<sequence length="191" mass="22587">MKCQKRRGKPRKGLKNKDGTITGHLGRFSPKNIPRKSRTKTTVESIVKKDQKFNPPTTRICYKKDTTAKRKEKSNGVQKPNIYYCKPISEYVIRGSIPDLDALMWDEDMFINFGITFQTWIYRQRRMYHILNMVEISVMQHSDSMNASTALQQFIKLYEKAVESRYEKEVNNPQKLTRKLEQKLIDSLERY</sequence>
<proteinExistence type="predicted"/>
<reference evidence="2" key="1">
    <citation type="submission" date="2016-11" db="EMBL/GenBank/DDBJ databases">
        <title>The genome of Nicotiana attenuata.</title>
        <authorList>
            <person name="Xu S."/>
            <person name="Brockmoeller T."/>
            <person name="Gaquerel E."/>
            <person name="Navarro A."/>
            <person name="Kuhl H."/>
            <person name="Gase K."/>
            <person name="Ling Z."/>
            <person name="Zhou W."/>
            <person name="Kreitzer C."/>
            <person name="Stanke M."/>
            <person name="Tang H."/>
            <person name="Lyons E."/>
            <person name="Pandey P."/>
            <person name="Pandey S.P."/>
            <person name="Timmermann B."/>
            <person name="Baldwin I.T."/>
        </authorList>
    </citation>
    <scope>NUCLEOTIDE SEQUENCE [LARGE SCALE GENOMIC DNA]</scope>
    <source>
        <strain evidence="2">UT</strain>
    </source>
</reference>
<evidence type="ECO:0000256" key="1">
    <source>
        <dbReference type="SAM" id="MobiDB-lite"/>
    </source>
</evidence>
<accession>A0A1J6IN07</accession>
<name>A0A1J6IN07_NICAT</name>